<evidence type="ECO:0000256" key="1">
    <source>
        <dbReference type="ARBA" id="ARBA00022649"/>
    </source>
</evidence>
<dbReference type="AlphaFoldDB" id="A0A9D2SFN1"/>
<evidence type="ECO:0000313" key="3">
    <source>
        <dbReference type="Proteomes" id="UP000826793"/>
    </source>
</evidence>
<dbReference type="Proteomes" id="UP000826793">
    <property type="component" value="Unassembled WGS sequence"/>
</dbReference>
<evidence type="ECO:0000313" key="2">
    <source>
        <dbReference type="EMBL" id="HJB97773.1"/>
    </source>
</evidence>
<dbReference type="InterPro" id="IPR035093">
    <property type="entry name" value="RelE/ParE_toxin_dom_sf"/>
</dbReference>
<gene>
    <name evidence="2" type="ORF">H9710_04250</name>
</gene>
<comment type="caution">
    <text evidence="2">The sequence shown here is derived from an EMBL/GenBank/DDBJ whole genome shotgun (WGS) entry which is preliminary data.</text>
</comment>
<dbReference type="InterPro" id="IPR007712">
    <property type="entry name" value="RelE/ParE_toxin"/>
</dbReference>
<protein>
    <submittedName>
        <fullName evidence="2">Type II toxin-antitoxin system RelE/ParE family toxin</fullName>
    </submittedName>
</protein>
<name>A0A9D2SFN1_9FIRM</name>
<keyword evidence="1" id="KW-1277">Toxin-antitoxin system</keyword>
<accession>A0A9D2SFN1</accession>
<reference evidence="2" key="1">
    <citation type="journal article" date="2021" name="PeerJ">
        <title>Extensive microbial diversity within the chicken gut microbiome revealed by metagenomics and culture.</title>
        <authorList>
            <person name="Gilroy R."/>
            <person name="Ravi A."/>
            <person name="Getino M."/>
            <person name="Pursley I."/>
            <person name="Horton D.L."/>
            <person name="Alikhan N.F."/>
            <person name="Baker D."/>
            <person name="Gharbi K."/>
            <person name="Hall N."/>
            <person name="Watson M."/>
            <person name="Adriaenssens E.M."/>
            <person name="Foster-Nyarko E."/>
            <person name="Jarju S."/>
            <person name="Secka A."/>
            <person name="Antonio M."/>
            <person name="Oren A."/>
            <person name="Chaudhuri R.R."/>
            <person name="La Ragione R."/>
            <person name="Hildebrand F."/>
            <person name="Pallen M.J."/>
        </authorList>
    </citation>
    <scope>NUCLEOTIDE SEQUENCE</scope>
    <source>
        <strain evidence="2">CHK185-1770</strain>
    </source>
</reference>
<sequence>MNKLHISDDARQDLVEIKQYIAEDLDSPSAAAHTVKGILKGITRLKEQSGIGAPLSSIVPVESEYRFLVYGNYLTFYRVVAQDVYIDRILYGRRNYLAVLFG</sequence>
<dbReference type="Pfam" id="PF05016">
    <property type="entry name" value="ParE_toxin"/>
    <property type="match status" value="1"/>
</dbReference>
<dbReference type="EMBL" id="DWXG01000035">
    <property type="protein sequence ID" value="HJB97773.1"/>
    <property type="molecule type" value="Genomic_DNA"/>
</dbReference>
<dbReference type="Gene3D" id="3.30.2310.20">
    <property type="entry name" value="RelE-like"/>
    <property type="match status" value="1"/>
</dbReference>
<organism evidence="2 3">
    <name type="scientific">Candidatus Acutalibacter pullicola</name>
    <dbReference type="NCBI Taxonomy" id="2838417"/>
    <lineage>
        <taxon>Bacteria</taxon>
        <taxon>Bacillati</taxon>
        <taxon>Bacillota</taxon>
        <taxon>Clostridia</taxon>
        <taxon>Eubacteriales</taxon>
        <taxon>Acutalibacteraceae</taxon>
        <taxon>Acutalibacter</taxon>
    </lineage>
</organism>
<proteinExistence type="predicted"/>
<reference evidence="2" key="2">
    <citation type="submission" date="2021-04" db="EMBL/GenBank/DDBJ databases">
        <authorList>
            <person name="Gilroy R."/>
        </authorList>
    </citation>
    <scope>NUCLEOTIDE SEQUENCE</scope>
    <source>
        <strain evidence="2">CHK185-1770</strain>
    </source>
</reference>